<dbReference type="EMBL" id="JAVIJP010000013">
    <property type="protein sequence ID" value="KAL3644985.1"/>
    <property type="molecule type" value="Genomic_DNA"/>
</dbReference>
<evidence type="ECO:0000256" key="7">
    <source>
        <dbReference type="ARBA" id="ARBA00023136"/>
    </source>
</evidence>
<evidence type="ECO:0000313" key="13">
    <source>
        <dbReference type="Proteomes" id="UP001632038"/>
    </source>
</evidence>
<proteinExistence type="predicted"/>
<evidence type="ECO:0000256" key="6">
    <source>
        <dbReference type="ARBA" id="ARBA00022840"/>
    </source>
</evidence>
<dbReference type="GO" id="GO:0016020">
    <property type="term" value="C:membrane"/>
    <property type="evidence" value="ECO:0007669"/>
    <property type="project" value="UniProtKB-SubCell"/>
</dbReference>
<evidence type="ECO:0000256" key="5">
    <source>
        <dbReference type="ARBA" id="ARBA00022741"/>
    </source>
</evidence>
<dbReference type="GO" id="GO:0006952">
    <property type="term" value="P:defense response"/>
    <property type="evidence" value="ECO:0007669"/>
    <property type="project" value="UniProtKB-ARBA"/>
</dbReference>
<feature type="chain" id="PRO_5044836806" description="Piriformospora indica-insensitive protein 2" evidence="11">
    <location>
        <begin position="26"/>
        <end position="470"/>
    </location>
</feature>
<dbReference type="PANTHER" id="PTHR48053:SF44">
    <property type="entry name" value="LEUCINE-RICH REPEAT DOMAIN, L DOMAIN-CONTAINING PROTEIN-RELATED"/>
    <property type="match status" value="1"/>
</dbReference>
<keyword evidence="6" id="KW-0067">ATP-binding</keyword>
<keyword evidence="10" id="KW-0812">Transmembrane</keyword>
<feature type="signal peptide" evidence="11">
    <location>
        <begin position="1"/>
        <end position="25"/>
    </location>
</feature>
<dbReference type="InterPro" id="IPR003591">
    <property type="entry name" value="Leu-rich_rpt_typical-subtyp"/>
</dbReference>
<name>A0ABD3DRS1_9LAMI</name>
<comment type="caution">
    <text evidence="12">The sequence shown here is derived from an EMBL/GenBank/DDBJ whole genome shotgun (WGS) entry which is preliminary data.</text>
</comment>
<dbReference type="SUPFAM" id="SSF52058">
    <property type="entry name" value="L domain-like"/>
    <property type="match status" value="1"/>
</dbReference>
<keyword evidence="5" id="KW-0547">Nucleotide-binding</keyword>
<evidence type="ECO:0000256" key="11">
    <source>
        <dbReference type="SAM" id="SignalP"/>
    </source>
</evidence>
<keyword evidence="2" id="KW-0433">Leucine-rich repeat</keyword>
<organism evidence="12 13">
    <name type="scientific">Castilleja foliolosa</name>
    <dbReference type="NCBI Taxonomy" id="1961234"/>
    <lineage>
        <taxon>Eukaryota</taxon>
        <taxon>Viridiplantae</taxon>
        <taxon>Streptophyta</taxon>
        <taxon>Embryophyta</taxon>
        <taxon>Tracheophyta</taxon>
        <taxon>Spermatophyta</taxon>
        <taxon>Magnoliopsida</taxon>
        <taxon>eudicotyledons</taxon>
        <taxon>Gunneridae</taxon>
        <taxon>Pentapetalae</taxon>
        <taxon>asterids</taxon>
        <taxon>lamiids</taxon>
        <taxon>Lamiales</taxon>
        <taxon>Orobanchaceae</taxon>
        <taxon>Pedicularideae</taxon>
        <taxon>Castillejinae</taxon>
        <taxon>Castilleja</taxon>
    </lineage>
</organism>
<dbReference type="InterPro" id="IPR051716">
    <property type="entry name" value="Plant_RL_S/T_kinase"/>
</dbReference>
<accession>A0ABD3DRS1</accession>
<keyword evidence="9" id="KW-0325">Glycoprotein</keyword>
<dbReference type="Pfam" id="PF13855">
    <property type="entry name" value="LRR_8"/>
    <property type="match status" value="2"/>
</dbReference>
<evidence type="ECO:0000256" key="1">
    <source>
        <dbReference type="ARBA" id="ARBA00004479"/>
    </source>
</evidence>
<dbReference type="AlphaFoldDB" id="A0ABD3DRS1"/>
<dbReference type="Proteomes" id="UP001632038">
    <property type="component" value="Unassembled WGS sequence"/>
</dbReference>
<evidence type="ECO:0000256" key="9">
    <source>
        <dbReference type="ARBA" id="ARBA00023180"/>
    </source>
</evidence>
<dbReference type="FunFam" id="3.80.10.10:FF:000041">
    <property type="entry name" value="LRR receptor-like serine/threonine-protein kinase ERECTA"/>
    <property type="match status" value="1"/>
</dbReference>
<dbReference type="Gene3D" id="3.80.10.10">
    <property type="entry name" value="Ribonuclease Inhibitor"/>
    <property type="match status" value="1"/>
</dbReference>
<dbReference type="InterPro" id="IPR032675">
    <property type="entry name" value="LRR_dom_sf"/>
</dbReference>
<dbReference type="GO" id="GO:0051707">
    <property type="term" value="P:response to other organism"/>
    <property type="evidence" value="ECO:0007669"/>
    <property type="project" value="UniProtKB-ARBA"/>
</dbReference>
<evidence type="ECO:0000256" key="2">
    <source>
        <dbReference type="ARBA" id="ARBA00022614"/>
    </source>
</evidence>
<keyword evidence="10" id="KW-1133">Transmembrane helix</keyword>
<keyword evidence="8" id="KW-0675">Receptor</keyword>
<gene>
    <name evidence="12" type="ORF">CASFOL_010165</name>
</gene>
<feature type="transmembrane region" description="Helical" evidence="10">
    <location>
        <begin position="446"/>
        <end position="469"/>
    </location>
</feature>
<evidence type="ECO:0000256" key="10">
    <source>
        <dbReference type="SAM" id="Phobius"/>
    </source>
</evidence>
<sequence>MAQFSFSKTLLFLTTLTTMSIFVISQPPSPPLDPAEQESIYRILESINPGISWRSLFPDDLCTSAPHGVVCGYFSDTPAGTPHVTELSFGYVSDYSPNPPCDSNSTLDPSLLSPLTHLKKLFFYKCFTETKTPFPNFSTLSSSSLEELVFIENPALFGSINGKLSSLKGLRRLVLTGSNVSGGLSDGFGDFSNLEQLTLSRNNFTGEISKNVFQTMKKLKILDLSDNGFSGNIPESIRNLTELLKIDLSFNGFSGKIPEIFKVLENLEFLDLSYNNFGNFGLPLFLAEMPSLKEVYLSGNLLGGRIPEIWGKMRGILGIGLSGVGLVGNIPKSIGVNLGNLCYLGLDNNSLEGVVPNEFGDLEFLSELNLENNNLSGRLPFSGDFVSKLGVKLKLEGNMDLCIDEGLKSAKFGVSLGQLKVCRQRLIPKTTLYYENSSSSRLLLHLHGSLAFMSIVFFFSLPFLVFIAFV</sequence>
<keyword evidence="7 10" id="KW-0472">Membrane</keyword>
<dbReference type="InterPro" id="IPR001611">
    <property type="entry name" value="Leu-rich_rpt"/>
</dbReference>
<dbReference type="Pfam" id="PF00560">
    <property type="entry name" value="LRR_1"/>
    <property type="match status" value="2"/>
</dbReference>
<reference evidence="13" key="1">
    <citation type="journal article" date="2024" name="IScience">
        <title>Strigolactones Initiate the Formation of Haustorium-like Structures in Castilleja.</title>
        <authorList>
            <person name="Buerger M."/>
            <person name="Peterson D."/>
            <person name="Chory J."/>
        </authorList>
    </citation>
    <scope>NUCLEOTIDE SEQUENCE [LARGE SCALE GENOMIC DNA]</scope>
</reference>
<evidence type="ECO:0000313" key="12">
    <source>
        <dbReference type="EMBL" id="KAL3644985.1"/>
    </source>
</evidence>
<keyword evidence="3 11" id="KW-0732">Signal</keyword>
<dbReference type="SMART" id="SM00369">
    <property type="entry name" value="LRR_TYP"/>
    <property type="match status" value="6"/>
</dbReference>
<evidence type="ECO:0000256" key="3">
    <source>
        <dbReference type="ARBA" id="ARBA00022729"/>
    </source>
</evidence>
<comment type="subcellular location">
    <subcellularLocation>
        <location evidence="1">Membrane</location>
        <topology evidence="1">Single-pass type I membrane protein</topology>
    </subcellularLocation>
</comment>
<dbReference type="GO" id="GO:0005524">
    <property type="term" value="F:ATP binding"/>
    <property type="evidence" value="ECO:0007669"/>
    <property type="project" value="UniProtKB-KW"/>
</dbReference>
<keyword evidence="13" id="KW-1185">Reference proteome</keyword>
<keyword evidence="4" id="KW-0677">Repeat</keyword>
<protein>
    <recommendedName>
        <fullName evidence="14">Piriformospora indica-insensitive protein 2</fullName>
    </recommendedName>
</protein>
<evidence type="ECO:0000256" key="4">
    <source>
        <dbReference type="ARBA" id="ARBA00022737"/>
    </source>
</evidence>
<dbReference type="PANTHER" id="PTHR48053">
    <property type="entry name" value="LEUCINE RICH REPEAT FAMILY PROTEIN, EXPRESSED"/>
    <property type="match status" value="1"/>
</dbReference>
<evidence type="ECO:0000256" key="8">
    <source>
        <dbReference type="ARBA" id="ARBA00023170"/>
    </source>
</evidence>
<evidence type="ECO:0008006" key="14">
    <source>
        <dbReference type="Google" id="ProtNLM"/>
    </source>
</evidence>